<organism evidence="1 2">
    <name type="scientific">Bubo bubo</name>
    <name type="common">Eurasian eagle-owl</name>
    <name type="synonym">Strix bubo</name>
    <dbReference type="NCBI Taxonomy" id="30461"/>
    <lineage>
        <taxon>Eukaryota</taxon>
        <taxon>Metazoa</taxon>
        <taxon>Chordata</taxon>
        <taxon>Craniata</taxon>
        <taxon>Vertebrata</taxon>
        <taxon>Euteleostomi</taxon>
        <taxon>Archelosauria</taxon>
        <taxon>Archosauria</taxon>
        <taxon>Dinosauria</taxon>
        <taxon>Saurischia</taxon>
        <taxon>Theropoda</taxon>
        <taxon>Coelurosauria</taxon>
        <taxon>Aves</taxon>
        <taxon>Neognathae</taxon>
        <taxon>Neoaves</taxon>
        <taxon>Telluraves</taxon>
        <taxon>Strigiformes</taxon>
        <taxon>Strigidae</taxon>
        <taxon>Bubo</taxon>
    </lineage>
</organism>
<dbReference type="Pfam" id="PF15123">
    <property type="entry name" value="DUF4562"/>
    <property type="match status" value="1"/>
</dbReference>
<dbReference type="Proteomes" id="UP000694567">
    <property type="component" value="Unplaced"/>
</dbReference>
<reference evidence="1" key="1">
    <citation type="submission" date="2025-08" db="UniProtKB">
        <authorList>
            <consortium name="Ensembl"/>
        </authorList>
    </citation>
    <scope>IDENTIFICATION</scope>
</reference>
<dbReference type="Ensembl" id="ENSBOBT00000012907.1">
    <property type="protein sequence ID" value="ENSBOBP00000012601.1"/>
    <property type="gene ID" value="ENSBOBG00000007996.1"/>
</dbReference>
<proteinExistence type="predicted"/>
<protein>
    <submittedName>
        <fullName evidence="1">Uncharacterized protein</fullName>
    </submittedName>
</protein>
<reference evidence="1" key="2">
    <citation type="submission" date="2025-09" db="UniProtKB">
        <authorList>
            <consortium name="Ensembl"/>
        </authorList>
    </citation>
    <scope>IDENTIFICATION</scope>
</reference>
<sequence length="162" mass="18366">DLCLSVHPPASCVVTGENSGLDAIRDYRTRKSEHTPDIGVASPAQRVPVTLATCGTWPCCPPYTSSLRPHYPGEIGWGVRELSHFTRKRLQSGVQIKVRKTLYMKLPELQKAERSCERTRENTAVRLKTVLYKTSGLQKLQEIFLQHIARSQAPRWMKLPEK</sequence>
<evidence type="ECO:0000313" key="1">
    <source>
        <dbReference type="Ensembl" id="ENSBOBP00000012601.1"/>
    </source>
</evidence>
<dbReference type="InterPro" id="IPR027814">
    <property type="entry name" value="DUF4562"/>
</dbReference>
<keyword evidence="2" id="KW-1185">Reference proteome</keyword>
<accession>A0A8C0F4X5</accession>
<dbReference type="AlphaFoldDB" id="A0A8C0F4X5"/>
<evidence type="ECO:0000313" key="2">
    <source>
        <dbReference type="Proteomes" id="UP000694567"/>
    </source>
</evidence>
<name>A0A8C0F4X5_BUBBB</name>